<dbReference type="SUPFAM" id="SSF52058">
    <property type="entry name" value="L domain-like"/>
    <property type="match status" value="1"/>
</dbReference>
<organism evidence="1 2">
    <name type="scientific">Coprobacter secundus subsp. similis</name>
    <dbReference type="NCBI Taxonomy" id="2751153"/>
    <lineage>
        <taxon>Bacteria</taxon>
        <taxon>Pseudomonadati</taxon>
        <taxon>Bacteroidota</taxon>
        <taxon>Bacteroidia</taxon>
        <taxon>Bacteroidales</taxon>
        <taxon>Barnesiellaceae</taxon>
        <taxon>Coprobacter</taxon>
    </lineage>
</organism>
<dbReference type="KEGG" id="copr:Cop2CBH44_21510"/>
<dbReference type="SUPFAM" id="SSF51445">
    <property type="entry name" value="(Trans)glycosidases"/>
    <property type="match status" value="1"/>
</dbReference>
<keyword evidence="2" id="KW-1185">Reference proteome</keyword>
<gene>
    <name evidence="1" type="ORF">Cop2CBH44_21510</name>
</gene>
<evidence type="ECO:0008006" key="3">
    <source>
        <dbReference type="Google" id="ProtNLM"/>
    </source>
</evidence>
<sequence>MKKNILLSLIELFYFPILLNIQGQSNAIPVSDFLNSIGVNSSISTRGETRDKTLECVKYMGIHWLRTGYEGNIPVDDLIYIYQQSGVKSCYGLLSGGNDINRLLTNARKLANAGALLAIEGNNEPNNWGPTYEGVQGGRDKSWIPVAKLQRDLYQTTKTDPILKDYPVFTITEGGAQTDNVGLQFLTIPSGANTLMPNGTQYADYANCHNYISHGSWPGIHDNQTWLSSEPLANCPVDGLYGNYGLTWGKKFQGYSDQELLALPRVTTETGITIEGEVTEEMQARLYLNLYLSQFKRGWDYTAIYLLRDRSDEAGNQSFGFYKADYSPRKSAIYLHNFTTILKSGKENNFQTSTFNYFIPRQPETVHDLLLQKSDTTFALILWGEKYNNGKDDITVRFDKKMGSVKIYDPTLGTNFYKEEQNISSLDLTMTDHPIIIEVGGKNIQGGEIDPETYPSYYIDGDEELNAFLAEKTYGYEIVNNLTLKNISTRNLDQVQYCVSIIKGTTLWDNISSVQTTENFFNKILCQGSIIIKNCLNLTNPNGFKNYTTINGDFILENCPNLVTGFGEGWENDAFTHITKVSGNFRLINVGRISGLSIKVLKEVGGDFEISGCNTMFWDFKAGISLETVGGDFILNNNAVFENLKGLENIKSIGGDICIVDNANILGAYSPDWENGTFSIAKGFCLLATWKQNNVFSTDAKVTLRKKGDEQYIDIDKLVPCGDEHDDDYYLGISSTTADQALVVTTINGCISISAPWESYNIEIYDMSGCQVYKTIAFERNYICNEINLQPGAYAVRVGGNKVSIGRLIIVK</sequence>
<protein>
    <recommendedName>
        <fullName evidence="3">Glycosyl hydrolase</fullName>
    </recommendedName>
</protein>
<dbReference type="Proteomes" id="UP000594042">
    <property type="component" value="Chromosome"/>
</dbReference>
<dbReference type="AlphaFoldDB" id="A0A7G1I043"/>
<evidence type="ECO:0000313" key="2">
    <source>
        <dbReference type="Proteomes" id="UP000594042"/>
    </source>
</evidence>
<evidence type="ECO:0000313" key="1">
    <source>
        <dbReference type="EMBL" id="BCI63798.1"/>
    </source>
</evidence>
<proteinExistence type="predicted"/>
<reference evidence="2" key="1">
    <citation type="submission" date="2020-07" db="EMBL/GenBank/DDBJ databases">
        <title>Complete genome sequencing of Coprobacter sp. strain 2CBH44.</title>
        <authorList>
            <person name="Sakamoto M."/>
            <person name="Murakami T."/>
            <person name="Mori H."/>
        </authorList>
    </citation>
    <scope>NUCLEOTIDE SEQUENCE [LARGE SCALE GENOMIC DNA]</scope>
    <source>
        <strain evidence="2">2CBH44</strain>
    </source>
</reference>
<accession>A0A7G1I043</accession>
<name>A0A7G1I043_9BACT</name>
<dbReference type="EMBL" id="AP023322">
    <property type="protein sequence ID" value="BCI63798.1"/>
    <property type="molecule type" value="Genomic_DNA"/>
</dbReference>
<dbReference type="RefSeq" id="WP_200754792.1">
    <property type="nucleotide sequence ID" value="NZ_AP023322.1"/>
</dbReference>
<dbReference type="InterPro" id="IPR017853">
    <property type="entry name" value="GH"/>
</dbReference>